<name>A0ABM8ANE9_9BACT</name>
<reference evidence="2" key="1">
    <citation type="submission" date="2022-08" db="EMBL/GenBank/DDBJ databases">
        <title>Genome Sequence of the sulphate-reducing bacterium, Pseudodesulfovibrio portus JCM14722.</title>
        <authorList>
            <person name="Kondo R."/>
            <person name="Kataoka T."/>
        </authorList>
    </citation>
    <scope>NUCLEOTIDE SEQUENCE</scope>
    <source>
        <strain evidence="2">JCM 14722</strain>
    </source>
</reference>
<organism evidence="2 3">
    <name type="scientific">Pseudodesulfovibrio portus</name>
    <dbReference type="NCBI Taxonomy" id="231439"/>
    <lineage>
        <taxon>Bacteria</taxon>
        <taxon>Pseudomonadati</taxon>
        <taxon>Thermodesulfobacteriota</taxon>
        <taxon>Desulfovibrionia</taxon>
        <taxon>Desulfovibrionales</taxon>
        <taxon>Desulfovibrionaceae</taxon>
    </lineage>
</organism>
<evidence type="ECO:0000313" key="2">
    <source>
        <dbReference type="EMBL" id="BDQ32891.1"/>
    </source>
</evidence>
<keyword evidence="3" id="KW-1185">Reference proteome</keyword>
<protein>
    <recommendedName>
        <fullName evidence="4">Potassium:proton antiporter</fullName>
    </recommendedName>
</protein>
<dbReference type="EMBL" id="AP026708">
    <property type="protein sequence ID" value="BDQ32891.1"/>
    <property type="molecule type" value="Genomic_DNA"/>
</dbReference>
<proteinExistence type="predicted"/>
<dbReference type="RefSeq" id="WP_264982951.1">
    <property type="nucleotide sequence ID" value="NZ_AP026708.1"/>
</dbReference>
<gene>
    <name evidence="2" type="ORF">JCM14722_04330</name>
</gene>
<dbReference type="Proteomes" id="UP001061361">
    <property type="component" value="Chromosome"/>
</dbReference>
<accession>A0ABM8ANE9</accession>
<keyword evidence="1" id="KW-0812">Transmembrane</keyword>
<sequence length="94" mass="10671">MLKSLGFLSWAACLLTLAYQSVSWVLFNNWPELDMFSVLNTLFGLDLLSIVETLPLDATAKLLYVALTTELALFLWWTGVAMFVLMLIIQLVRK</sequence>
<feature type="transmembrane region" description="Helical" evidence="1">
    <location>
        <begin position="71"/>
        <end position="92"/>
    </location>
</feature>
<keyword evidence="1" id="KW-0472">Membrane</keyword>
<evidence type="ECO:0008006" key="4">
    <source>
        <dbReference type="Google" id="ProtNLM"/>
    </source>
</evidence>
<keyword evidence="1" id="KW-1133">Transmembrane helix</keyword>
<evidence type="ECO:0000313" key="3">
    <source>
        <dbReference type="Proteomes" id="UP001061361"/>
    </source>
</evidence>
<evidence type="ECO:0000256" key="1">
    <source>
        <dbReference type="SAM" id="Phobius"/>
    </source>
</evidence>